<name>A0A0R1HJT3_9LACO</name>
<comment type="caution">
    <text evidence="8">The sequence shown here is derived from an EMBL/GenBank/DDBJ whole genome shotgun (WGS) entry which is preliminary data.</text>
</comment>
<dbReference type="GO" id="GO:0005737">
    <property type="term" value="C:cytoplasm"/>
    <property type="evidence" value="ECO:0007669"/>
    <property type="project" value="TreeGrafter"/>
</dbReference>
<dbReference type="PANTHER" id="PTHR11109">
    <property type="entry name" value="GTP CYCLOHYDROLASE I"/>
    <property type="match status" value="1"/>
</dbReference>
<dbReference type="InterPro" id="IPR018234">
    <property type="entry name" value="GTP_CycHdrlase_I_CS"/>
</dbReference>
<dbReference type="PATRIC" id="fig|1302272.5.peg.877"/>
<dbReference type="SUPFAM" id="SSF55620">
    <property type="entry name" value="Tetrahydrobiopterin biosynthesis enzymes-like"/>
    <property type="match status" value="1"/>
</dbReference>
<comment type="catalytic activity">
    <reaction evidence="1 6">
        <text>GTP + H2O = 7,8-dihydroneopterin 3'-triphosphate + formate + H(+)</text>
        <dbReference type="Rhea" id="RHEA:17473"/>
        <dbReference type="ChEBI" id="CHEBI:15377"/>
        <dbReference type="ChEBI" id="CHEBI:15378"/>
        <dbReference type="ChEBI" id="CHEBI:15740"/>
        <dbReference type="ChEBI" id="CHEBI:37565"/>
        <dbReference type="ChEBI" id="CHEBI:58462"/>
        <dbReference type="EC" id="3.5.4.16"/>
    </reaction>
</comment>
<keyword evidence="3 6" id="KW-0554">One-carbon metabolism</keyword>
<dbReference type="Proteomes" id="UP000050911">
    <property type="component" value="Unassembled WGS sequence"/>
</dbReference>
<evidence type="ECO:0000256" key="6">
    <source>
        <dbReference type="HAMAP-Rule" id="MF_00223"/>
    </source>
</evidence>
<feature type="domain" description="GTP cyclohydrolase I" evidence="7">
    <location>
        <begin position="10"/>
        <end position="186"/>
    </location>
</feature>
<keyword evidence="9" id="KW-1185">Reference proteome</keyword>
<dbReference type="NCBIfam" id="NF006826">
    <property type="entry name" value="PRK09347.1-3"/>
    <property type="match status" value="1"/>
</dbReference>
<evidence type="ECO:0000256" key="2">
    <source>
        <dbReference type="ARBA" id="ARBA00005080"/>
    </source>
</evidence>
<dbReference type="InterPro" id="IPR043134">
    <property type="entry name" value="GTP-CH-I_N"/>
</dbReference>
<dbReference type="InterPro" id="IPR043133">
    <property type="entry name" value="GTP-CH-I_C/QueF"/>
</dbReference>
<dbReference type="Pfam" id="PF01227">
    <property type="entry name" value="GTP_cyclohydroI"/>
    <property type="match status" value="1"/>
</dbReference>
<evidence type="ECO:0000256" key="1">
    <source>
        <dbReference type="ARBA" id="ARBA00001052"/>
    </source>
</evidence>
<dbReference type="GO" id="GO:0006729">
    <property type="term" value="P:tetrahydrobiopterin biosynthetic process"/>
    <property type="evidence" value="ECO:0007669"/>
    <property type="project" value="TreeGrafter"/>
</dbReference>
<dbReference type="GO" id="GO:0046654">
    <property type="term" value="P:tetrahydrofolate biosynthetic process"/>
    <property type="evidence" value="ECO:0007669"/>
    <property type="project" value="UniProtKB-UniRule"/>
</dbReference>
<evidence type="ECO:0000256" key="5">
    <source>
        <dbReference type="ARBA" id="ARBA00023134"/>
    </source>
</evidence>
<feature type="binding site" evidence="6">
    <location>
        <position position="82"/>
    </location>
    <ligand>
        <name>Zn(2+)</name>
        <dbReference type="ChEBI" id="CHEBI:29105"/>
    </ligand>
</feature>
<evidence type="ECO:0000256" key="3">
    <source>
        <dbReference type="ARBA" id="ARBA00022563"/>
    </source>
</evidence>
<dbReference type="NCBIfam" id="TIGR00063">
    <property type="entry name" value="folE"/>
    <property type="match status" value="1"/>
</dbReference>
<dbReference type="NCBIfam" id="NF006825">
    <property type="entry name" value="PRK09347.1-2"/>
    <property type="match status" value="1"/>
</dbReference>
<dbReference type="Gene3D" id="3.30.1130.10">
    <property type="match status" value="1"/>
</dbReference>
<reference evidence="8 9" key="1">
    <citation type="journal article" date="2015" name="Genome Announc.">
        <title>Expanding the biotechnology potential of lactobacilli through comparative genomics of 213 strains and associated genera.</title>
        <authorList>
            <person name="Sun Z."/>
            <person name="Harris H.M."/>
            <person name="McCann A."/>
            <person name="Guo C."/>
            <person name="Argimon S."/>
            <person name="Zhang W."/>
            <person name="Yang X."/>
            <person name="Jeffery I.B."/>
            <person name="Cooney J.C."/>
            <person name="Kagawa T.F."/>
            <person name="Liu W."/>
            <person name="Song Y."/>
            <person name="Salvetti E."/>
            <person name="Wrobel A."/>
            <person name="Rasinkangas P."/>
            <person name="Parkhill J."/>
            <person name="Rea M.C."/>
            <person name="O'Sullivan O."/>
            <person name="Ritari J."/>
            <person name="Douillard F.P."/>
            <person name="Paul Ross R."/>
            <person name="Yang R."/>
            <person name="Briner A.E."/>
            <person name="Felis G.E."/>
            <person name="de Vos W.M."/>
            <person name="Barrangou R."/>
            <person name="Klaenhammer T.R."/>
            <person name="Caufield P.W."/>
            <person name="Cui Y."/>
            <person name="Zhang H."/>
            <person name="O'Toole P.W."/>
        </authorList>
    </citation>
    <scope>NUCLEOTIDE SEQUENCE [LARGE SCALE GENOMIC DNA]</scope>
    <source>
        <strain evidence="8 9">JCM 15530</strain>
    </source>
</reference>
<dbReference type="GO" id="GO:0005525">
    <property type="term" value="F:GTP binding"/>
    <property type="evidence" value="ECO:0007669"/>
    <property type="project" value="UniProtKB-KW"/>
</dbReference>
<dbReference type="PANTHER" id="PTHR11109:SF7">
    <property type="entry name" value="GTP CYCLOHYDROLASE 1"/>
    <property type="match status" value="1"/>
</dbReference>
<evidence type="ECO:0000313" key="8">
    <source>
        <dbReference type="EMBL" id="KRK46885.1"/>
    </source>
</evidence>
<dbReference type="OrthoDB" id="9801207at2"/>
<dbReference type="InterPro" id="IPR001474">
    <property type="entry name" value="GTP_CycHdrlase_I"/>
</dbReference>
<dbReference type="AlphaFoldDB" id="A0A0R1HJT3"/>
<organism evidence="8 9">
    <name type="scientific">Secundilactobacillus kimchicus JCM 15530</name>
    <dbReference type="NCBI Taxonomy" id="1302272"/>
    <lineage>
        <taxon>Bacteria</taxon>
        <taxon>Bacillati</taxon>
        <taxon>Bacillota</taxon>
        <taxon>Bacilli</taxon>
        <taxon>Lactobacillales</taxon>
        <taxon>Lactobacillaceae</taxon>
        <taxon>Secundilactobacillus</taxon>
    </lineage>
</organism>
<keyword evidence="6" id="KW-0862">Zinc</keyword>
<sequence length="189" mass="21418">MINEENQAKIETAVKMILEAVGEDPTRDGLQETPARVARMYQEVFSSLNAPAFDNYKLFPVEETTEMVLIKDISFYSMCEHHLLPFFGVVHVAYIPNHKQVMGLSKIPRLIDYCAKRPNVQERMTVNIAAELTRILDPKGVAVAVSARHMCMEMRGVEKTGSHTETSYYTGEFKTNNALKSEFLQRTIG</sequence>
<dbReference type="Gene3D" id="1.10.286.10">
    <property type="match status" value="1"/>
</dbReference>
<proteinExistence type="inferred from homology"/>
<dbReference type="FunFam" id="3.30.1130.10:FF:000001">
    <property type="entry name" value="GTP cyclohydrolase 1"/>
    <property type="match status" value="1"/>
</dbReference>
<dbReference type="UniPathway" id="UPA00848">
    <property type="reaction ID" value="UER00151"/>
</dbReference>
<dbReference type="InterPro" id="IPR020602">
    <property type="entry name" value="GTP_CycHdrlase_I_dom"/>
</dbReference>
<comment type="pathway">
    <text evidence="2 6">Cofactor biosynthesis; 7,8-dihydroneopterin triphosphate biosynthesis; 7,8-dihydroneopterin triphosphate from GTP: step 1/1.</text>
</comment>
<dbReference type="FunFam" id="1.10.286.10:FF:000001">
    <property type="entry name" value="GTP cyclohydrolase 1"/>
    <property type="match status" value="1"/>
</dbReference>
<dbReference type="HAMAP" id="MF_00223">
    <property type="entry name" value="FolE"/>
    <property type="match status" value="1"/>
</dbReference>
<evidence type="ECO:0000256" key="4">
    <source>
        <dbReference type="ARBA" id="ARBA00022801"/>
    </source>
</evidence>
<dbReference type="STRING" id="1302272.FC96_GL000878"/>
<evidence type="ECO:0000259" key="7">
    <source>
        <dbReference type="Pfam" id="PF01227"/>
    </source>
</evidence>
<comment type="subunit">
    <text evidence="6">Homopolymer.</text>
</comment>
<comment type="similarity">
    <text evidence="6">Belongs to the GTP cyclohydrolase I family.</text>
</comment>
<dbReference type="GO" id="GO:0008270">
    <property type="term" value="F:zinc ion binding"/>
    <property type="evidence" value="ECO:0007669"/>
    <property type="project" value="UniProtKB-UniRule"/>
</dbReference>
<dbReference type="EC" id="3.5.4.16" evidence="6"/>
<feature type="binding site" evidence="6">
    <location>
        <position position="151"/>
    </location>
    <ligand>
        <name>Zn(2+)</name>
        <dbReference type="ChEBI" id="CHEBI:29105"/>
    </ligand>
</feature>
<evidence type="ECO:0000313" key="9">
    <source>
        <dbReference type="Proteomes" id="UP000050911"/>
    </source>
</evidence>
<dbReference type="EMBL" id="AZCX01000015">
    <property type="protein sequence ID" value="KRK46885.1"/>
    <property type="molecule type" value="Genomic_DNA"/>
</dbReference>
<gene>
    <name evidence="6" type="primary">folE</name>
    <name evidence="8" type="ORF">FC96_GL000878</name>
</gene>
<dbReference type="PROSITE" id="PS00859">
    <property type="entry name" value="GTP_CYCLOHYDROL_1_1"/>
    <property type="match status" value="1"/>
</dbReference>
<feature type="binding site" evidence="6">
    <location>
        <position position="79"/>
    </location>
    <ligand>
        <name>Zn(2+)</name>
        <dbReference type="ChEBI" id="CHEBI:29105"/>
    </ligand>
</feature>
<accession>A0A0R1HJT3</accession>
<keyword evidence="5 6" id="KW-0342">GTP-binding</keyword>
<keyword evidence="4 6" id="KW-0378">Hydrolase</keyword>
<dbReference type="GO" id="GO:0003934">
    <property type="term" value="F:GTP cyclohydrolase I activity"/>
    <property type="evidence" value="ECO:0007669"/>
    <property type="project" value="UniProtKB-UniRule"/>
</dbReference>
<protein>
    <recommendedName>
        <fullName evidence="6">GTP cyclohydrolase 1</fullName>
        <ecNumber evidence="6">3.5.4.16</ecNumber>
    </recommendedName>
    <alternativeName>
        <fullName evidence="6">GTP cyclohydrolase I</fullName>
        <shortName evidence="6">GTP-CH-I</shortName>
    </alternativeName>
</protein>
<dbReference type="GO" id="GO:0006730">
    <property type="term" value="P:one-carbon metabolic process"/>
    <property type="evidence" value="ECO:0007669"/>
    <property type="project" value="UniProtKB-UniRule"/>
</dbReference>
<dbReference type="RefSeq" id="WP_055679910.1">
    <property type="nucleotide sequence ID" value="NZ_AZCX01000015.1"/>
</dbReference>
<keyword evidence="6" id="KW-0547">Nucleotide-binding</keyword>
<keyword evidence="6" id="KW-0479">Metal-binding</keyword>